<protein>
    <submittedName>
        <fullName evidence="1">Uncharacterized protein</fullName>
    </submittedName>
</protein>
<gene>
    <name evidence="1" type="ORF">LMH87_006154</name>
</gene>
<dbReference type="RefSeq" id="XP_056059396.1">
    <property type="nucleotide sequence ID" value="XM_056203996.1"/>
</dbReference>
<name>A0A9W8QPS2_AKAMU</name>
<reference evidence="1" key="1">
    <citation type="journal article" date="2023" name="Access Microbiol">
        <title>De-novo genome assembly for Akanthomyces muscarius, a biocontrol agent of insect agricultural pests.</title>
        <authorList>
            <person name="Erdos Z."/>
            <person name="Studholme D.J."/>
            <person name="Raymond B."/>
            <person name="Sharma M."/>
        </authorList>
    </citation>
    <scope>NUCLEOTIDE SEQUENCE</scope>
    <source>
        <strain evidence="1">Ve6</strain>
    </source>
</reference>
<dbReference type="AlphaFoldDB" id="A0A9W8QPS2"/>
<evidence type="ECO:0000313" key="2">
    <source>
        <dbReference type="Proteomes" id="UP001144673"/>
    </source>
</evidence>
<evidence type="ECO:0000313" key="1">
    <source>
        <dbReference type="EMBL" id="KAJ4164481.1"/>
    </source>
</evidence>
<comment type="caution">
    <text evidence="1">The sequence shown here is derived from an EMBL/GenBank/DDBJ whole genome shotgun (WGS) entry which is preliminary data.</text>
</comment>
<dbReference type="GeneID" id="80893313"/>
<dbReference type="Proteomes" id="UP001144673">
    <property type="component" value="Chromosome 1"/>
</dbReference>
<dbReference type="EMBL" id="JAJHUN010000001">
    <property type="protein sequence ID" value="KAJ4164481.1"/>
    <property type="molecule type" value="Genomic_DNA"/>
</dbReference>
<keyword evidence="2" id="KW-1185">Reference proteome</keyword>
<accession>A0A9W8QPS2</accession>
<organism evidence="1 2">
    <name type="scientific">Akanthomyces muscarius</name>
    <name type="common">Entomopathogenic fungus</name>
    <name type="synonym">Lecanicillium muscarium</name>
    <dbReference type="NCBI Taxonomy" id="2231603"/>
    <lineage>
        <taxon>Eukaryota</taxon>
        <taxon>Fungi</taxon>
        <taxon>Dikarya</taxon>
        <taxon>Ascomycota</taxon>
        <taxon>Pezizomycotina</taxon>
        <taxon>Sordariomycetes</taxon>
        <taxon>Hypocreomycetidae</taxon>
        <taxon>Hypocreales</taxon>
        <taxon>Cordycipitaceae</taxon>
        <taxon>Akanthomyces</taxon>
    </lineage>
</organism>
<proteinExistence type="predicted"/>
<dbReference type="KEGG" id="amus:LMH87_006154"/>
<sequence length="83" mass="9331">MEALSFMGRTTESIGLLSKLQLLAEENTSAEISLFLEDAVRFVQLHISAISSTPLQLYSSLLIFTPKLNKIRTTFEDLKDLLQ</sequence>